<accession>M2YHM6</accession>
<name>M2YHM6_9MICC</name>
<organism evidence="2 3">
    <name type="scientific">Kocuria palustris PEL</name>
    <dbReference type="NCBI Taxonomy" id="1236550"/>
    <lineage>
        <taxon>Bacteria</taxon>
        <taxon>Bacillati</taxon>
        <taxon>Actinomycetota</taxon>
        <taxon>Actinomycetes</taxon>
        <taxon>Micrococcales</taxon>
        <taxon>Micrococcaceae</taxon>
        <taxon>Kocuria</taxon>
    </lineage>
</organism>
<comment type="caution">
    <text evidence="2">The sequence shown here is derived from an EMBL/GenBank/DDBJ whole genome shotgun (WGS) entry which is preliminary data.</text>
</comment>
<dbReference type="RefSeq" id="WP_006213348.1">
    <property type="nucleotide sequence ID" value="NZ_ANHZ02000001.1"/>
</dbReference>
<evidence type="ECO:0000259" key="1">
    <source>
        <dbReference type="Pfam" id="PF05368"/>
    </source>
</evidence>
<sequence length="284" mass="30197">MSIAVTGATGQLGHQVIESLIERQVEPREIVAVVRNADKAQDLADRGVRVAVAAYEDADALKAALEGVQRLVMVSGSEIGKRVAQHSNVIQAAQAAGVQLIAYTSLLGVETSTLNLAPEHRETEQLLAESGIGHVLLRNGWYWENYASAIAPAREYGKMFGAAGTARVNGAARRDYAEAAAAVITMEAQEGRVYELAGEPALSYPEIAARIGGLLEREVDYIDQTVEEYAQVLQQAGLPEQVAGFVAEMDRGIADGALESDSRDLQTLLGRPATTIAQALADSV</sequence>
<proteinExistence type="predicted"/>
<dbReference type="STRING" id="71999.KPaMU14_05295"/>
<dbReference type="InterPro" id="IPR052718">
    <property type="entry name" value="NmrA-type_oxidoreductase"/>
</dbReference>
<evidence type="ECO:0000313" key="2">
    <source>
        <dbReference type="EMBL" id="EME38005.1"/>
    </source>
</evidence>
<dbReference type="Gene3D" id="3.40.50.720">
    <property type="entry name" value="NAD(P)-binding Rossmann-like Domain"/>
    <property type="match status" value="1"/>
</dbReference>
<reference evidence="2 3" key="1">
    <citation type="journal article" date="2014" name="Genome Announc.">
        <title>Draft Genome Sequence of Kocuria palustris PEL.</title>
        <authorList>
            <person name="Sharma G."/>
            <person name="Khatri I."/>
            <person name="Subramanian S."/>
        </authorList>
    </citation>
    <scope>NUCLEOTIDE SEQUENCE [LARGE SCALE GENOMIC DNA]</scope>
    <source>
        <strain evidence="2 3">PEL</strain>
    </source>
</reference>
<dbReference type="PANTHER" id="PTHR47129">
    <property type="entry name" value="QUINONE OXIDOREDUCTASE 2"/>
    <property type="match status" value="1"/>
</dbReference>
<dbReference type="PANTHER" id="PTHR47129:SF1">
    <property type="entry name" value="NMRA-LIKE DOMAIN-CONTAINING PROTEIN"/>
    <property type="match status" value="1"/>
</dbReference>
<evidence type="ECO:0000313" key="3">
    <source>
        <dbReference type="Proteomes" id="UP000009877"/>
    </source>
</evidence>
<dbReference type="Proteomes" id="UP000009877">
    <property type="component" value="Unassembled WGS sequence"/>
</dbReference>
<dbReference type="SUPFAM" id="SSF51735">
    <property type="entry name" value="NAD(P)-binding Rossmann-fold domains"/>
    <property type="match status" value="1"/>
</dbReference>
<dbReference type="Gene3D" id="3.90.25.10">
    <property type="entry name" value="UDP-galactose 4-epimerase, domain 1"/>
    <property type="match status" value="1"/>
</dbReference>
<protein>
    <submittedName>
        <fullName evidence="2">NADPH:quinone oxidoreductase 2</fullName>
    </submittedName>
</protein>
<keyword evidence="3" id="KW-1185">Reference proteome</keyword>
<dbReference type="InterPro" id="IPR036291">
    <property type="entry name" value="NAD(P)-bd_dom_sf"/>
</dbReference>
<dbReference type="Pfam" id="PF05368">
    <property type="entry name" value="NmrA"/>
    <property type="match status" value="1"/>
</dbReference>
<dbReference type="AlphaFoldDB" id="M2YHM6"/>
<dbReference type="InterPro" id="IPR008030">
    <property type="entry name" value="NmrA-like"/>
</dbReference>
<dbReference type="EMBL" id="ANHZ02000001">
    <property type="protein sequence ID" value="EME38005.1"/>
    <property type="molecule type" value="Genomic_DNA"/>
</dbReference>
<feature type="domain" description="NmrA-like" evidence="1">
    <location>
        <begin position="3"/>
        <end position="251"/>
    </location>
</feature>
<dbReference type="CDD" id="cd05269">
    <property type="entry name" value="TMR_SDR_a"/>
    <property type="match status" value="1"/>
</dbReference>
<gene>
    <name evidence="2" type="ORF">C884_00200</name>
</gene>